<evidence type="ECO:0000313" key="3">
    <source>
        <dbReference type="Proteomes" id="UP001632037"/>
    </source>
</evidence>
<feature type="coiled-coil region" evidence="1">
    <location>
        <begin position="245"/>
        <end position="300"/>
    </location>
</feature>
<feature type="coiled-coil region" evidence="1">
    <location>
        <begin position="172"/>
        <end position="206"/>
    </location>
</feature>
<feature type="coiled-coil region" evidence="1">
    <location>
        <begin position="78"/>
        <end position="116"/>
    </location>
</feature>
<dbReference type="EMBL" id="JBIMZQ010000042">
    <property type="protein sequence ID" value="KAL3660149.1"/>
    <property type="molecule type" value="Genomic_DNA"/>
</dbReference>
<feature type="coiled-coil region" evidence="1">
    <location>
        <begin position="328"/>
        <end position="434"/>
    </location>
</feature>
<accession>A0ABD3F1H3</accession>
<name>A0ABD3F1H3_9STRA</name>
<sequence>MQRIARSHTVGHAPVAPLSLPARSFRLKQTQPRVAATTNSKREFQKLYDNLDDFVEDNNMCVMDTTASYSEELMVAFKRKTQELCDETREQYEQKLERQEAQHERQVQSLQRQLREVVGSSVSLTEHEQILATIAKEQQRQLEGIQVRHQLELRELEQRCEQKWEDKEAAARKQNEQEKAALVQRIEQLELLKSEAAAQAKQFELSELRWGEKLEAAGRAAEAVEKQVGYTRKRLEEACRIIVALKTGQRNARALESQRDKTINEVMQCKLSYAELKGEMASLERELEHSERAVADAKVTTNTLQSEVAGLREQLQRQQCSAVELAAKRALSAEYHEAERKQFEKEAEELRKELQTEKQAVKDATARLDKMQQSATKAQLQHETLVQDLRTRLEVQLATEASLKRQQQRLKQRVEQFKAVVEKLYAENKQLGEEVNNRDASTEAWAKKLFGRR</sequence>
<proteinExistence type="predicted"/>
<dbReference type="AlphaFoldDB" id="A0ABD3F1H3"/>
<evidence type="ECO:0000313" key="2">
    <source>
        <dbReference type="EMBL" id="KAL3660149.1"/>
    </source>
</evidence>
<comment type="caution">
    <text evidence="2">The sequence shown here is derived from an EMBL/GenBank/DDBJ whole genome shotgun (WGS) entry which is preliminary data.</text>
</comment>
<gene>
    <name evidence="2" type="ORF">V7S43_014682</name>
</gene>
<evidence type="ECO:0000256" key="1">
    <source>
        <dbReference type="SAM" id="Coils"/>
    </source>
</evidence>
<dbReference type="Proteomes" id="UP001632037">
    <property type="component" value="Unassembled WGS sequence"/>
</dbReference>
<keyword evidence="1" id="KW-0175">Coiled coil</keyword>
<keyword evidence="3" id="KW-1185">Reference proteome</keyword>
<protein>
    <submittedName>
        <fullName evidence="2">Uncharacterized protein</fullName>
    </submittedName>
</protein>
<organism evidence="2 3">
    <name type="scientific">Phytophthora oleae</name>
    <dbReference type="NCBI Taxonomy" id="2107226"/>
    <lineage>
        <taxon>Eukaryota</taxon>
        <taxon>Sar</taxon>
        <taxon>Stramenopiles</taxon>
        <taxon>Oomycota</taxon>
        <taxon>Peronosporomycetes</taxon>
        <taxon>Peronosporales</taxon>
        <taxon>Peronosporaceae</taxon>
        <taxon>Phytophthora</taxon>
    </lineage>
</organism>
<reference evidence="2 3" key="1">
    <citation type="submission" date="2024-09" db="EMBL/GenBank/DDBJ databases">
        <title>Genome sequencing and assembly of Phytophthora oleae, isolate VK10A, causative agent of rot of olive drupes.</title>
        <authorList>
            <person name="Conti Taguali S."/>
            <person name="Riolo M."/>
            <person name="La Spada F."/>
            <person name="Cacciola S.O."/>
            <person name="Dionisio G."/>
        </authorList>
    </citation>
    <scope>NUCLEOTIDE SEQUENCE [LARGE SCALE GENOMIC DNA]</scope>
    <source>
        <strain evidence="2 3">VK10A</strain>
    </source>
</reference>